<evidence type="ECO:0000313" key="4">
    <source>
        <dbReference type="EMBL" id="BBF64786.1"/>
    </source>
</evidence>
<feature type="domain" description="GGDEF" evidence="3">
    <location>
        <begin position="361"/>
        <end position="496"/>
    </location>
</feature>
<dbReference type="SUPFAM" id="SSF55781">
    <property type="entry name" value="GAF domain-like"/>
    <property type="match status" value="1"/>
</dbReference>
<dbReference type="SMART" id="SM00052">
    <property type="entry name" value="EAL"/>
    <property type="match status" value="1"/>
</dbReference>
<dbReference type="Pfam" id="PF13185">
    <property type="entry name" value="GAF_2"/>
    <property type="match status" value="1"/>
</dbReference>
<dbReference type="InterPro" id="IPR043128">
    <property type="entry name" value="Rev_trsase/Diguanyl_cyclase"/>
</dbReference>
<dbReference type="Proteomes" id="UP000280188">
    <property type="component" value="Chromosome"/>
</dbReference>
<dbReference type="InterPro" id="IPR003018">
    <property type="entry name" value="GAF"/>
</dbReference>
<evidence type="ECO:0000259" key="2">
    <source>
        <dbReference type="PROSITE" id="PS50883"/>
    </source>
</evidence>
<dbReference type="SUPFAM" id="SSF55785">
    <property type="entry name" value="PYP-like sensor domain (PAS domain)"/>
    <property type="match status" value="1"/>
</dbReference>
<dbReference type="InterPro" id="IPR001633">
    <property type="entry name" value="EAL_dom"/>
</dbReference>
<evidence type="ECO:0000256" key="1">
    <source>
        <dbReference type="SAM" id="MobiDB-lite"/>
    </source>
</evidence>
<dbReference type="Gene3D" id="3.30.450.40">
    <property type="match status" value="1"/>
</dbReference>
<dbReference type="PROSITE" id="PS50883">
    <property type="entry name" value="EAL"/>
    <property type="match status" value="1"/>
</dbReference>
<dbReference type="GO" id="GO:0003824">
    <property type="term" value="F:catalytic activity"/>
    <property type="evidence" value="ECO:0007669"/>
    <property type="project" value="UniProtKB-ARBA"/>
</dbReference>
<gene>
    <name evidence="4" type="ORF">AFERRID_10040</name>
</gene>
<dbReference type="PANTHER" id="PTHR44757">
    <property type="entry name" value="DIGUANYLATE CYCLASE DGCP"/>
    <property type="match status" value="1"/>
</dbReference>
<dbReference type="InterPro" id="IPR035919">
    <property type="entry name" value="EAL_sf"/>
</dbReference>
<protein>
    <submittedName>
        <fullName evidence="4">Putative signaling protein</fullName>
    </submittedName>
</protein>
<dbReference type="Pfam" id="PF00563">
    <property type="entry name" value="EAL"/>
    <property type="match status" value="1"/>
</dbReference>
<dbReference type="PROSITE" id="PS50887">
    <property type="entry name" value="GGDEF"/>
    <property type="match status" value="1"/>
</dbReference>
<name>A0A2Z6IH65_ACIFI</name>
<reference evidence="4 5" key="1">
    <citation type="journal article" date="2018" name="Microbiol. Resour. Announc.">
        <title>Complete Genome Sequence of Acidithiobacillus ferridurans JCM 18981.</title>
        <authorList>
            <person name="Miyauchi T."/>
            <person name="Kouzuma A."/>
            <person name="Abe T."/>
            <person name="Watanabe K."/>
        </authorList>
    </citation>
    <scope>NUCLEOTIDE SEQUENCE [LARGE SCALE GENOMIC DNA]</scope>
    <source>
        <strain evidence="5">ATCC 33020 / DSM 29468 / JCM 18981 / 11Fe</strain>
    </source>
</reference>
<proteinExistence type="predicted"/>
<dbReference type="InterPro" id="IPR000160">
    <property type="entry name" value="GGDEF_dom"/>
</dbReference>
<dbReference type="InterPro" id="IPR029787">
    <property type="entry name" value="Nucleotide_cyclase"/>
</dbReference>
<dbReference type="SUPFAM" id="SSF55073">
    <property type="entry name" value="Nucleotide cyclase"/>
    <property type="match status" value="1"/>
</dbReference>
<dbReference type="FunFam" id="3.30.70.270:FF:000001">
    <property type="entry name" value="Diguanylate cyclase domain protein"/>
    <property type="match status" value="1"/>
</dbReference>
<dbReference type="CDD" id="cd01948">
    <property type="entry name" value="EAL"/>
    <property type="match status" value="1"/>
</dbReference>
<dbReference type="Gene3D" id="3.30.70.270">
    <property type="match status" value="1"/>
</dbReference>
<dbReference type="InterPro" id="IPR035965">
    <property type="entry name" value="PAS-like_dom_sf"/>
</dbReference>
<feature type="domain" description="EAL" evidence="2">
    <location>
        <begin position="501"/>
        <end position="752"/>
    </location>
</feature>
<dbReference type="PANTHER" id="PTHR44757:SF2">
    <property type="entry name" value="BIOFILM ARCHITECTURE MAINTENANCE PROTEIN MBAA"/>
    <property type="match status" value="1"/>
</dbReference>
<dbReference type="Pfam" id="PF00990">
    <property type="entry name" value="GGDEF"/>
    <property type="match status" value="1"/>
</dbReference>
<dbReference type="Gene3D" id="3.20.20.450">
    <property type="entry name" value="EAL domain"/>
    <property type="match status" value="1"/>
</dbReference>
<dbReference type="SUPFAM" id="SSF141868">
    <property type="entry name" value="EAL domain-like"/>
    <property type="match status" value="1"/>
</dbReference>
<dbReference type="NCBIfam" id="TIGR00229">
    <property type="entry name" value="sensory_box"/>
    <property type="match status" value="1"/>
</dbReference>
<dbReference type="InterPro" id="IPR029016">
    <property type="entry name" value="GAF-like_dom_sf"/>
</dbReference>
<dbReference type="NCBIfam" id="TIGR00254">
    <property type="entry name" value="GGDEF"/>
    <property type="match status" value="1"/>
</dbReference>
<evidence type="ECO:0000313" key="5">
    <source>
        <dbReference type="Proteomes" id="UP000280188"/>
    </source>
</evidence>
<dbReference type="InterPro" id="IPR000014">
    <property type="entry name" value="PAS"/>
</dbReference>
<sequence>MKGYSSWHPSRRAATQATLQNSVGRLQRVTDFSVLLSGANEVIAYTENETDLLRSLCELAVRHAHLRLAWIGRPDSDGIFQNLAAAGAVRYLEGIRISTSAELPEGQGSAGQSWRAQKPVYNASFPKNVRMNLWAQRAKTFGFGASASLPIYRGNTLWAILMVYHGKKNVFDADLRRIMTDLAKNVSYGLDRLDIRRKERESNAFNEVLLNDQASGISVVRFPERIVERVNTRMLTILGASSADDLVGHPVWGIIHHEEVGEQVGQFALEVLREGYATRRDVPYRRLDGEMVFTDISGQRLDGSDGVQRILWTHVDVTERHRLMDEVTQLSLSDPLTGLPNRRALDTELSKAMARADRHEHLLSVVMIDLDGFKPVNDTCGHEAGDMVLRTIGQRLRKGLRGTDFLARLGGDEFVLLLENCTSLEEIEVAMRKVGEMIRQPIELPDKSRAEIDLSAGICLYPFGDSHNPDALLRYADQALYESKNHKADRVHFWTLFGESVPVRQNVIQTQLREGGLLVHYQPILDNRSHKIVGVEALARLWDKDGRILYPAEFLPLINTEDTTYLSRMVLTQALADLAELDTLGCSLWVSVNVAPESFDDHFVPCMAGVIGASDIAPSRITLEILEGSNFLEHNAALSVLHGVKELGVRLALDDVGSAYSSLLRIKDLPIDEIKLDQGFIRSLEDRPQDLYFLASVRDLAIGLGVDLVVEGVETEDIADAVSVMDIKLLQGYGIARPMPMAQLRDFLTRRPSYHRQHPTSLFGLYAKQICDQGTLKKMILSNPSLINGNELADAARCDMHNHMQRLGLTEDSPLFGLHREVHGAIASLLKAPVAEGWEQVRQVQKAFEDGLLEAFQKAKRGASPLNCEKLPALPPGCSAPARATPIAHTEDSGPGSTPALAPP</sequence>
<keyword evidence="5" id="KW-1185">Reference proteome</keyword>
<accession>A0A2Z6IH65</accession>
<dbReference type="InterPro" id="IPR052155">
    <property type="entry name" value="Biofilm_reg_signaling"/>
</dbReference>
<dbReference type="CDD" id="cd01949">
    <property type="entry name" value="GGDEF"/>
    <property type="match status" value="1"/>
</dbReference>
<organism evidence="4 5">
    <name type="scientific">Acidithiobacillus ferridurans</name>
    <dbReference type="NCBI Taxonomy" id="1232575"/>
    <lineage>
        <taxon>Bacteria</taxon>
        <taxon>Pseudomonadati</taxon>
        <taxon>Pseudomonadota</taxon>
        <taxon>Acidithiobacillia</taxon>
        <taxon>Acidithiobacillales</taxon>
        <taxon>Acidithiobacillaceae</taxon>
        <taxon>Acidithiobacillus</taxon>
    </lineage>
</organism>
<dbReference type="KEGG" id="afj:AFERRID_10040"/>
<dbReference type="SMART" id="SM00267">
    <property type="entry name" value="GGDEF"/>
    <property type="match status" value="1"/>
</dbReference>
<dbReference type="CDD" id="cd00130">
    <property type="entry name" value="PAS"/>
    <property type="match status" value="1"/>
</dbReference>
<dbReference type="EMBL" id="AP018795">
    <property type="protein sequence ID" value="BBF64786.1"/>
    <property type="molecule type" value="Genomic_DNA"/>
</dbReference>
<feature type="region of interest" description="Disordered" evidence="1">
    <location>
        <begin position="871"/>
        <end position="904"/>
    </location>
</feature>
<dbReference type="Gene3D" id="3.30.450.20">
    <property type="entry name" value="PAS domain"/>
    <property type="match status" value="1"/>
</dbReference>
<evidence type="ECO:0000259" key="3">
    <source>
        <dbReference type="PROSITE" id="PS50887"/>
    </source>
</evidence>
<dbReference type="AlphaFoldDB" id="A0A2Z6IH65"/>